<sequence length="561" mass="62595">MSPKLNFLRGVLTVFFLGCFLALQSQVSIRERESTSNESVFEDPPRLVVGIVVDQMRYDYLTRFWPHYKKNGFKRLVEEGFLSRNHHFGYAPTSTGPGHASVYTGTTPSVHGIIGNSWYDKQADSGVYCVGDPSQKSVGTAKSSGQHSPHRMTVTTITDQLRLHYHMRSKVIAVAIKDRGSVIPGGHTANAAYWFEGGDTGNWISSSYYMENLPAWVQEFNASDAAENYKKIWKLSHKPDTYVESGPDNVPYEGLFQGEKAPVFPHDLPALWATNGMYELIKATPFGNSLTTDFALEAIEQEDLGADEITDFLAISFSSTDYVGHKYGVNSKEIQDTYIRLDADIERLLKELDRKVGEGAYAVFLTADHGVVPVPAYLSDSRIPAGYLDKAAMNKQLSEFLSFTYGTSDLVKSFSNNQLFLDHNLMRNLELEPERVRERLAEELLRYDGVFRVYTAGQMRSAEYTEGIPAILQNGFNQKRSGDVILVPMPAHTDYSKTGTTHGSPFIYDTHVPLIFYGKGFRKGSITRPTYIRDIAPTLAVMLGIAFPNGSTGTPIEEVLK</sequence>
<evidence type="ECO:0000256" key="2">
    <source>
        <dbReference type="ARBA" id="ARBA00022723"/>
    </source>
</evidence>
<keyword evidence="6" id="KW-1185">Reference proteome</keyword>
<dbReference type="Proteomes" id="UP001174839">
    <property type="component" value="Unassembled WGS sequence"/>
</dbReference>
<reference evidence="5" key="1">
    <citation type="submission" date="2023-06" db="EMBL/GenBank/DDBJ databases">
        <title>Robiginitalea aurantiacus sp. nov. and Algoriphagus sediminis sp. nov., isolated from coastal sediment.</title>
        <authorList>
            <person name="Zhou Z.Y."/>
            <person name="An J."/>
            <person name="Jia Y.W."/>
            <person name="Du Z.J."/>
        </authorList>
    </citation>
    <scope>NUCLEOTIDE SEQUENCE</scope>
    <source>
        <strain evidence="5">M39</strain>
    </source>
</reference>
<evidence type="ECO:0000313" key="6">
    <source>
        <dbReference type="Proteomes" id="UP001174839"/>
    </source>
</evidence>
<proteinExistence type="predicted"/>
<evidence type="ECO:0000313" key="5">
    <source>
        <dbReference type="EMBL" id="MDM9632300.1"/>
    </source>
</evidence>
<accession>A0ABT7WHA4</accession>
<dbReference type="Gene3D" id="3.40.720.10">
    <property type="entry name" value="Alkaline Phosphatase, subunit A"/>
    <property type="match status" value="1"/>
</dbReference>
<keyword evidence="1" id="KW-0597">Phosphoprotein</keyword>
<dbReference type="Gene3D" id="3.30.1360.150">
    <property type="match status" value="1"/>
</dbReference>
<dbReference type="InterPro" id="IPR002591">
    <property type="entry name" value="Phosphodiest/P_Trfase"/>
</dbReference>
<evidence type="ECO:0000256" key="3">
    <source>
        <dbReference type="ARBA" id="ARBA00022729"/>
    </source>
</evidence>
<dbReference type="PANTHER" id="PTHR10151:SF120">
    <property type="entry name" value="BIS(5'-ADENOSYL)-TRIPHOSPHATASE"/>
    <property type="match status" value="1"/>
</dbReference>
<keyword evidence="3" id="KW-0732">Signal</keyword>
<dbReference type="InterPro" id="IPR017850">
    <property type="entry name" value="Alkaline_phosphatase_core_sf"/>
</dbReference>
<organism evidence="5 6">
    <name type="scientific">Robiginitalea aurantiaca</name>
    <dbReference type="NCBI Taxonomy" id="3056915"/>
    <lineage>
        <taxon>Bacteria</taxon>
        <taxon>Pseudomonadati</taxon>
        <taxon>Bacteroidota</taxon>
        <taxon>Flavobacteriia</taxon>
        <taxon>Flavobacteriales</taxon>
        <taxon>Flavobacteriaceae</taxon>
        <taxon>Robiginitalea</taxon>
    </lineage>
</organism>
<dbReference type="InterPro" id="IPR026263">
    <property type="entry name" value="Alkaline_phosphatase_prok"/>
</dbReference>
<dbReference type="EMBL" id="JAUDUY010000007">
    <property type="protein sequence ID" value="MDM9632300.1"/>
    <property type="molecule type" value="Genomic_DNA"/>
</dbReference>
<keyword evidence="2 4" id="KW-0479">Metal-binding</keyword>
<dbReference type="PIRSF" id="PIRSF031924">
    <property type="entry name" value="Pi-irrepressible_AP"/>
    <property type="match status" value="1"/>
</dbReference>
<dbReference type="SUPFAM" id="SSF53649">
    <property type="entry name" value="Alkaline phosphatase-like"/>
    <property type="match status" value="1"/>
</dbReference>
<dbReference type="CDD" id="cd16016">
    <property type="entry name" value="AP-SPAP"/>
    <property type="match status" value="1"/>
</dbReference>
<evidence type="ECO:0000256" key="1">
    <source>
        <dbReference type="ARBA" id="ARBA00022553"/>
    </source>
</evidence>
<evidence type="ECO:0000256" key="4">
    <source>
        <dbReference type="PIRNR" id="PIRNR031924"/>
    </source>
</evidence>
<name>A0ABT7WHA4_9FLAO</name>
<dbReference type="NCBIfam" id="NF042991">
    <property type="entry name" value="alk_phos_PafA"/>
    <property type="match status" value="1"/>
</dbReference>
<dbReference type="RefSeq" id="WP_289725665.1">
    <property type="nucleotide sequence ID" value="NZ_JAUDUY010000007.1"/>
</dbReference>
<dbReference type="Pfam" id="PF01663">
    <property type="entry name" value="Phosphodiest"/>
    <property type="match status" value="1"/>
</dbReference>
<gene>
    <name evidence="5" type="ORF">QU605_12515</name>
</gene>
<protein>
    <submittedName>
        <fullName evidence="5">Alkaline phosphatase family protein</fullName>
    </submittedName>
</protein>
<comment type="caution">
    <text evidence="5">The sequence shown here is derived from an EMBL/GenBank/DDBJ whole genome shotgun (WGS) entry which is preliminary data.</text>
</comment>
<dbReference type="PANTHER" id="PTHR10151">
    <property type="entry name" value="ECTONUCLEOTIDE PYROPHOSPHATASE/PHOSPHODIESTERASE"/>
    <property type="match status" value="1"/>
</dbReference>